<dbReference type="OrthoDB" id="5241763at2"/>
<evidence type="ECO:0000259" key="1">
    <source>
        <dbReference type="PROSITE" id="PS51459"/>
    </source>
</evidence>
<dbReference type="SUPFAM" id="SSF140931">
    <property type="entry name" value="Fic-like"/>
    <property type="match status" value="1"/>
</dbReference>
<organism evidence="2 3">
    <name type="scientific">Nostocoides australiense Ben110</name>
    <dbReference type="NCBI Taxonomy" id="1193182"/>
    <lineage>
        <taxon>Bacteria</taxon>
        <taxon>Bacillati</taxon>
        <taxon>Actinomycetota</taxon>
        <taxon>Actinomycetes</taxon>
        <taxon>Micrococcales</taxon>
        <taxon>Intrasporangiaceae</taxon>
        <taxon>Nostocoides</taxon>
    </lineage>
</organism>
<dbReference type="Proteomes" id="UP000035763">
    <property type="component" value="Unassembled WGS sequence"/>
</dbReference>
<feature type="domain" description="Fido" evidence="1">
    <location>
        <begin position="110"/>
        <end position="253"/>
    </location>
</feature>
<dbReference type="RefSeq" id="WP_048699198.1">
    <property type="nucleotide sequence ID" value="NZ_HG764815.1"/>
</dbReference>
<keyword evidence="3" id="KW-1185">Reference proteome</keyword>
<reference evidence="2 3" key="1">
    <citation type="journal article" date="2013" name="ISME J.">
        <title>A metabolic model for members of the genus Tetrasphaera involved in enhanced biological phosphorus removal.</title>
        <authorList>
            <person name="Kristiansen R."/>
            <person name="Nguyen H.T.T."/>
            <person name="Saunders A.M."/>
            <person name="Nielsen J.L."/>
            <person name="Wimmer R."/>
            <person name="Le V.Q."/>
            <person name="McIlroy S.J."/>
            <person name="Petrovski S."/>
            <person name="Seviour R.J."/>
            <person name="Calteau A."/>
            <person name="Nielsen K.L."/>
            <person name="Nielsen P.H."/>
        </authorList>
    </citation>
    <scope>NUCLEOTIDE SEQUENCE [LARGE SCALE GENOMIC DNA]</scope>
    <source>
        <strain evidence="2 3">Ben110</strain>
    </source>
</reference>
<dbReference type="PROSITE" id="PS51459">
    <property type="entry name" value="FIDO"/>
    <property type="match status" value="1"/>
</dbReference>
<proteinExistence type="predicted"/>
<sequence length="285" mass="29351">MSDALAALQSLAADERVTAASDRAREACTQLRWHQALRRRIPEAAAESRVRGAWASGELDGARSSIEIVRDLMRGAREPSPDPDPAERVLHGAIAATAATEGLVASVRSAPRQAYARLHLAAASHLVDSGDLGRPRTSAECAEFSLLGPAPDAAEAAARLFALDDVIAADDLPTLLVVAIAHAEIVHARPFARGNGLVARALNRVLLQACGLDPTGVVVPEAGHGAQGGVAYHGALQAYGSGSLAGLMLWIDHCADAVVAGAREGGEIADAVLAGRFSATPTQPG</sequence>
<dbReference type="STRING" id="1193182.BN11_2960002"/>
<comment type="caution">
    <text evidence="2">The sequence shown here is derived from an EMBL/GenBank/DDBJ whole genome shotgun (WGS) entry which is preliminary data.</text>
</comment>
<dbReference type="InterPro" id="IPR036597">
    <property type="entry name" value="Fido-like_dom_sf"/>
</dbReference>
<dbReference type="Pfam" id="PF02661">
    <property type="entry name" value="Fic"/>
    <property type="match status" value="1"/>
</dbReference>
<protein>
    <recommendedName>
        <fullName evidence="1">Fido domain-containing protein</fullName>
    </recommendedName>
</protein>
<dbReference type="AlphaFoldDB" id="W6JY20"/>
<name>W6JY20_9MICO</name>
<gene>
    <name evidence="2" type="ORF">BN11_2960002</name>
</gene>
<evidence type="ECO:0000313" key="3">
    <source>
        <dbReference type="Proteomes" id="UP000035763"/>
    </source>
</evidence>
<dbReference type="Gene3D" id="1.10.3290.10">
    <property type="entry name" value="Fido-like domain"/>
    <property type="match status" value="1"/>
</dbReference>
<dbReference type="InterPro" id="IPR003812">
    <property type="entry name" value="Fido"/>
</dbReference>
<evidence type="ECO:0000313" key="2">
    <source>
        <dbReference type="EMBL" id="CCH73560.1"/>
    </source>
</evidence>
<accession>W6JY20</accession>
<dbReference type="EMBL" id="CAJA01000219">
    <property type="protein sequence ID" value="CCH73560.1"/>
    <property type="molecule type" value="Genomic_DNA"/>
</dbReference>